<feature type="chain" id="PRO_5039559180" description="DUF5028 domain-containing protein" evidence="1">
    <location>
        <begin position="24"/>
        <end position="219"/>
    </location>
</feature>
<accession>A0A174GAH0</accession>
<dbReference type="Proteomes" id="UP000095468">
    <property type="component" value="Unassembled WGS sequence"/>
</dbReference>
<dbReference type="Pfam" id="PF16431">
    <property type="entry name" value="DUF5028"/>
    <property type="match status" value="1"/>
</dbReference>
<evidence type="ECO:0008006" key="4">
    <source>
        <dbReference type="Google" id="ProtNLM"/>
    </source>
</evidence>
<evidence type="ECO:0000313" key="2">
    <source>
        <dbReference type="EMBL" id="CUO58118.1"/>
    </source>
</evidence>
<sequence length="219" mass="24567">MRKALWTRRSALALFGCAVTGLAGMRVSVVNGNRTVIPEKYYAEGEWLSMDGAFLGSKDVATDGYSFCIDGAELLTPREYLKRAHDDYSKYGIVDTKTKLKDADTTCVIAVKMRVRNKDNVEGGIKTYAWHLVPEHAPNYDFVVNTDLITQAMPALGGSAAFAVQVGAENELLVPFMMQNTNDYFEGYETVRFEKAFPGTYTMKMTDLPERRLLRFEVK</sequence>
<evidence type="ECO:0000256" key="1">
    <source>
        <dbReference type="SAM" id="SignalP"/>
    </source>
</evidence>
<organism evidence="2 3">
    <name type="scientific">Collinsella aerofaciens</name>
    <dbReference type="NCBI Taxonomy" id="74426"/>
    <lineage>
        <taxon>Bacteria</taxon>
        <taxon>Bacillati</taxon>
        <taxon>Actinomycetota</taxon>
        <taxon>Coriobacteriia</taxon>
        <taxon>Coriobacteriales</taxon>
        <taxon>Coriobacteriaceae</taxon>
        <taxon>Collinsella</taxon>
    </lineage>
</organism>
<evidence type="ECO:0000313" key="3">
    <source>
        <dbReference type="Proteomes" id="UP000095468"/>
    </source>
</evidence>
<dbReference type="RefSeq" id="WP_156327731.1">
    <property type="nucleotide sequence ID" value="NZ_CYYP01000024.1"/>
</dbReference>
<gene>
    <name evidence="2" type="ORF">ERS852381_01880</name>
</gene>
<protein>
    <recommendedName>
        <fullName evidence="4">DUF5028 domain-containing protein</fullName>
    </recommendedName>
</protein>
<dbReference type="EMBL" id="CYYP01000024">
    <property type="protein sequence ID" value="CUO58118.1"/>
    <property type="molecule type" value="Genomic_DNA"/>
</dbReference>
<dbReference type="AlphaFoldDB" id="A0A174GAH0"/>
<keyword evidence="1" id="KW-0732">Signal</keyword>
<dbReference type="InterPro" id="IPR032209">
    <property type="entry name" value="DUF5028"/>
</dbReference>
<name>A0A174GAH0_9ACTN</name>
<reference evidence="2 3" key="1">
    <citation type="submission" date="2015-09" db="EMBL/GenBank/DDBJ databases">
        <authorList>
            <consortium name="Pathogen Informatics"/>
        </authorList>
    </citation>
    <scope>NUCLEOTIDE SEQUENCE [LARGE SCALE GENOMIC DNA]</scope>
    <source>
        <strain evidence="2 3">2789STDY5608823</strain>
    </source>
</reference>
<proteinExistence type="predicted"/>
<feature type="signal peptide" evidence="1">
    <location>
        <begin position="1"/>
        <end position="23"/>
    </location>
</feature>